<dbReference type="SUPFAM" id="SSF53686">
    <property type="entry name" value="Tryptophan synthase beta subunit-like PLP-dependent enzymes"/>
    <property type="match status" value="1"/>
</dbReference>
<dbReference type="InterPro" id="IPR006653">
    <property type="entry name" value="Trp_synth_b_CS"/>
</dbReference>
<evidence type="ECO:0000256" key="11">
    <source>
        <dbReference type="ARBA" id="ARBA00049047"/>
    </source>
</evidence>
<dbReference type="CDD" id="cd06446">
    <property type="entry name" value="Trp-synth_B"/>
    <property type="match status" value="1"/>
</dbReference>
<dbReference type="PIRSF" id="PIRSF500824">
    <property type="entry name" value="TrpB_prok"/>
    <property type="match status" value="1"/>
</dbReference>
<sequence>MFVSDEYSERRAVFLDQDQIPESWYNIQADLPEPLPPPLDPSTLKPISPEPLFRLFPKELVAQEVSTERWIKIPEEVLAAYRWLPRPTPLMRAYRLEKYLDTPAKIYFKWEGVNPAGSHKPNTALAQAYYNWREGVERIVTETGAGQWGSAVAMSAAYFGLKARVYMAASSFRQKPGRKIMMEVWGAECVSSPSQLTEFGRKLLERNPDDPGSLGIAISEAVEDALTHEGTHYCLGSVLNHVLLHQTVVGLEVKKQLEKVGEEPDVMVGNIGGGSNYGGFCLPYVAERITGKRDVEFVACESKAVPHTTKGKYTYDFGDTAGVTPLLKMLTLGKDYRTPPIHAGGLRYHGMAPIISWLIVKGYMRSVAYAQTEVFEAATIFARTEGIIPAPETAHGIRYVIDEARRCKQSGEKKTIVFNASGHGLLDLSAYQAYLSGQMENWEPTQFNYPNYTIEPT</sequence>
<dbReference type="InterPro" id="IPR036052">
    <property type="entry name" value="TrpB-like_PALP_sf"/>
</dbReference>
<dbReference type="NCBIfam" id="NF009057">
    <property type="entry name" value="PRK12391.1"/>
    <property type="match status" value="1"/>
</dbReference>
<dbReference type="InterPro" id="IPR006654">
    <property type="entry name" value="Trp_synth_beta"/>
</dbReference>
<dbReference type="Gene3D" id="3.40.50.1100">
    <property type="match status" value="2"/>
</dbReference>
<keyword evidence="6 12" id="KW-0028">Amino-acid biosynthesis</keyword>
<evidence type="ECO:0000313" key="15">
    <source>
        <dbReference type="Proteomes" id="UP000240322"/>
    </source>
</evidence>
<dbReference type="InterPro" id="IPR006316">
    <property type="entry name" value="Trp_synth_b-like"/>
</dbReference>
<dbReference type="EC" id="4.2.1.20" evidence="12"/>
<comment type="catalytic activity">
    <reaction evidence="11 12">
        <text>(1S,2R)-1-C-(indol-3-yl)glycerol 3-phosphate + L-serine = D-glyceraldehyde 3-phosphate + L-tryptophan + H2O</text>
        <dbReference type="Rhea" id="RHEA:10532"/>
        <dbReference type="ChEBI" id="CHEBI:15377"/>
        <dbReference type="ChEBI" id="CHEBI:33384"/>
        <dbReference type="ChEBI" id="CHEBI:57912"/>
        <dbReference type="ChEBI" id="CHEBI:58866"/>
        <dbReference type="ChEBI" id="CHEBI:59776"/>
        <dbReference type="EC" id="4.2.1.20"/>
    </reaction>
</comment>
<dbReference type="PIRSF" id="PIRSF001413">
    <property type="entry name" value="Trp_syn_beta"/>
    <property type="match status" value="1"/>
</dbReference>
<evidence type="ECO:0000256" key="10">
    <source>
        <dbReference type="ARBA" id="ARBA00023239"/>
    </source>
</evidence>
<keyword evidence="7 12" id="KW-0822">Tryptophan biosynthesis</keyword>
<dbReference type="InterPro" id="IPR001926">
    <property type="entry name" value="TrpB-like_PALP"/>
</dbReference>
<dbReference type="InterPro" id="IPR023026">
    <property type="entry name" value="Trp_synth_beta/beta-like"/>
</dbReference>
<dbReference type="AlphaFoldDB" id="A0A2R6AWN0"/>
<name>A0A2R6AWN0_9ARCH</name>
<evidence type="ECO:0000256" key="1">
    <source>
        <dbReference type="ARBA" id="ARBA00001933"/>
    </source>
</evidence>
<evidence type="ECO:0000256" key="4">
    <source>
        <dbReference type="ARBA" id="ARBA00009982"/>
    </source>
</evidence>
<protein>
    <recommendedName>
        <fullName evidence="12">Tryptophan synthase beta chain</fullName>
        <ecNumber evidence="12">4.2.1.20</ecNumber>
    </recommendedName>
</protein>
<dbReference type="GO" id="GO:0005737">
    <property type="term" value="C:cytoplasm"/>
    <property type="evidence" value="ECO:0007669"/>
    <property type="project" value="TreeGrafter"/>
</dbReference>
<dbReference type="GO" id="GO:0052684">
    <property type="term" value="F:L-serine hydro-lyase (adding indole, L-tryptophan-forming) activity"/>
    <property type="evidence" value="ECO:0007669"/>
    <property type="project" value="TreeGrafter"/>
</dbReference>
<evidence type="ECO:0000256" key="7">
    <source>
        <dbReference type="ARBA" id="ARBA00022822"/>
    </source>
</evidence>
<comment type="pathway">
    <text evidence="3 12">Amino-acid biosynthesis; L-tryptophan biosynthesis; L-tryptophan from chorismate: step 5/5.</text>
</comment>
<dbReference type="PROSITE" id="PS00168">
    <property type="entry name" value="TRP_SYNTHASE_BETA"/>
    <property type="match status" value="1"/>
</dbReference>
<evidence type="ECO:0000256" key="12">
    <source>
        <dbReference type="HAMAP-Rule" id="MF_00133"/>
    </source>
</evidence>
<comment type="subunit">
    <text evidence="5 12">Tetramer of two alpha and two beta chains.</text>
</comment>
<evidence type="ECO:0000256" key="6">
    <source>
        <dbReference type="ARBA" id="ARBA00022605"/>
    </source>
</evidence>
<evidence type="ECO:0000256" key="5">
    <source>
        <dbReference type="ARBA" id="ARBA00011270"/>
    </source>
</evidence>
<dbReference type="Pfam" id="PF00291">
    <property type="entry name" value="PALP"/>
    <property type="match status" value="1"/>
</dbReference>
<evidence type="ECO:0000256" key="3">
    <source>
        <dbReference type="ARBA" id="ARBA00004733"/>
    </source>
</evidence>
<dbReference type="GO" id="GO:0030170">
    <property type="term" value="F:pyridoxal phosphate binding"/>
    <property type="evidence" value="ECO:0007669"/>
    <property type="project" value="InterPro"/>
</dbReference>
<evidence type="ECO:0000256" key="2">
    <source>
        <dbReference type="ARBA" id="ARBA00002786"/>
    </source>
</evidence>
<evidence type="ECO:0000256" key="8">
    <source>
        <dbReference type="ARBA" id="ARBA00022898"/>
    </source>
</evidence>
<feature type="domain" description="Tryptophan synthase beta chain-like PALP" evidence="13">
    <location>
        <begin position="86"/>
        <end position="422"/>
    </location>
</feature>
<dbReference type="PANTHER" id="PTHR48077:SF6">
    <property type="entry name" value="TRYPTOPHAN SYNTHASE"/>
    <property type="match status" value="1"/>
</dbReference>
<keyword evidence="10 12" id="KW-0456">Lyase</keyword>
<accession>A0A2R6AWN0</accession>
<dbReference type="GO" id="GO:0004834">
    <property type="term" value="F:tryptophan synthase activity"/>
    <property type="evidence" value="ECO:0007669"/>
    <property type="project" value="UniProtKB-UniRule"/>
</dbReference>
<comment type="similarity">
    <text evidence="4 12">Belongs to the TrpB family.</text>
</comment>
<keyword evidence="9 12" id="KW-0057">Aromatic amino acid biosynthesis</keyword>
<comment type="caution">
    <text evidence="14">The sequence shown here is derived from an EMBL/GenBank/DDBJ whole genome shotgun (WGS) entry which is preliminary data.</text>
</comment>
<dbReference type="Proteomes" id="UP000240322">
    <property type="component" value="Unassembled WGS sequence"/>
</dbReference>
<dbReference type="EMBL" id="NEXE01000047">
    <property type="protein sequence ID" value="PSN90784.1"/>
    <property type="molecule type" value="Genomic_DNA"/>
</dbReference>
<dbReference type="UniPathway" id="UPA00035">
    <property type="reaction ID" value="UER00044"/>
</dbReference>
<dbReference type="PANTHER" id="PTHR48077">
    <property type="entry name" value="TRYPTOPHAN SYNTHASE-RELATED"/>
    <property type="match status" value="1"/>
</dbReference>
<evidence type="ECO:0000259" key="13">
    <source>
        <dbReference type="Pfam" id="PF00291"/>
    </source>
</evidence>
<reference evidence="14 15" key="1">
    <citation type="submission" date="2017-04" db="EMBL/GenBank/DDBJ databases">
        <title>Novel microbial lineages endemic to geothermal iron-oxide mats fill important gaps in the evolutionary history of Archaea.</title>
        <authorList>
            <person name="Jay Z.J."/>
            <person name="Beam J.P."/>
            <person name="Dlakic M."/>
            <person name="Rusch D.B."/>
            <person name="Kozubal M.A."/>
            <person name="Inskeep W.P."/>
        </authorList>
    </citation>
    <scope>NUCLEOTIDE SEQUENCE [LARGE SCALE GENOMIC DNA]</scope>
    <source>
        <strain evidence="14">OSP_D</strain>
    </source>
</reference>
<feature type="modified residue" description="N6-(pyridoxal phosphate)lysine" evidence="12">
    <location>
        <position position="120"/>
    </location>
</feature>
<dbReference type="HAMAP" id="MF_00133">
    <property type="entry name" value="Trp_synth_beta"/>
    <property type="match status" value="1"/>
</dbReference>
<organism evidence="14 15">
    <name type="scientific">Candidatus Marsarchaeota G2 archaeon OSP_D</name>
    <dbReference type="NCBI Taxonomy" id="1978157"/>
    <lineage>
        <taxon>Archaea</taxon>
        <taxon>Candidatus Marsarchaeota</taxon>
        <taxon>Candidatus Marsarchaeota group 2</taxon>
    </lineage>
</organism>
<dbReference type="NCBIfam" id="TIGR01415">
    <property type="entry name" value="trpB_rel"/>
    <property type="match status" value="1"/>
</dbReference>
<evidence type="ECO:0000313" key="14">
    <source>
        <dbReference type="EMBL" id="PSN90784.1"/>
    </source>
</evidence>
<proteinExistence type="inferred from homology"/>
<comment type="function">
    <text evidence="2 12">The beta subunit is responsible for the synthesis of L-tryptophan from indole and L-serine.</text>
</comment>
<gene>
    <name evidence="12" type="primary">trpB</name>
    <name evidence="14" type="ORF">B9Q03_05980</name>
</gene>
<evidence type="ECO:0000256" key="9">
    <source>
        <dbReference type="ARBA" id="ARBA00023141"/>
    </source>
</evidence>
<comment type="cofactor">
    <cofactor evidence="1 12">
        <name>pyridoxal 5'-phosphate</name>
        <dbReference type="ChEBI" id="CHEBI:597326"/>
    </cofactor>
</comment>
<keyword evidence="8 12" id="KW-0663">Pyridoxal phosphate</keyword>